<keyword evidence="3" id="KW-1003">Cell membrane</keyword>
<dbReference type="GO" id="GO:0005886">
    <property type="term" value="C:plasma membrane"/>
    <property type="evidence" value="ECO:0007669"/>
    <property type="project" value="UniProtKB-SubCell"/>
</dbReference>
<feature type="transmembrane region" description="Helical" evidence="7">
    <location>
        <begin position="405"/>
        <end position="424"/>
    </location>
</feature>
<keyword evidence="4" id="KW-0328">Glycosyltransferase</keyword>
<dbReference type="GeneID" id="63731301"/>
<dbReference type="PANTHER" id="PTHR22913:SF12">
    <property type="entry name" value="MANNURONAN SYNTHASE"/>
    <property type="match status" value="1"/>
</dbReference>
<dbReference type="PANTHER" id="PTHR22913">
    <property type="entry name" value="HYALURONAN SYNTHASE"/>
    <property type="match status" value="1"/>
</dbReference>
<dbReference type="RefSeq" id="XP_040672349.1">
    <property type="nucleotide sequence ID" value="XM_040815790.1"/>
</dbReference>
<sequence>MLTAIWNKVFNLAGCILVAIIYAYLLKYSGKLLTFDTLVTIFLAELCRWTNQRRRHISTARLQAGASLDIVEKGEKQTVSPGMIAAVVGYREDPFLFKQALESYLQAQDCRFLLVSIDGDTDEDEEMIDVFREVCKDNAAFIHLDVPLAQIALQLERESEGRLSQTDIITRCCSIARGALDEKGVNVSGPGAITRLCVSQPHMHKKGVMFTSFIISLVVSDMLGIEFVWTSDSDSMVLPDTLTRTMETFSDGTIGGASTALYIHNRNETTITKLGSGVYLNELYLARSFTGSAAANDCQSGPSAAFRISAIRDELLGWYKQTVLGHWMVTNEDRHLTTRLLLKGWRVVFASDVLTATETPTTLRRWLLQQVRWARAVHIESLHRPAVYLVQSPILFLASLRRQTAAFLVPTTILIYLFTGILVFDGIPLQDLVRRQTIIFFYLLLRNPYRPSLNTWLWFLPAAAFYNIPLPAIEIWSFLTVFHDSWGTTMRSQKEVSRHSRWAVRFWEVGFFITWMAVVGGTLARYLASSWMLSPFPLGACIFAGAASAAGLSSLWMVLSE</sequence>
<dbReference type="VEuPathDB" id="FungiDB:ASPVEDRAFT_65239"/>
<feature type="transmembrane region" description="Helical" evidence="7">
    <location>
        <begin position="456"/>
        <end position="482"/>
    </location>
</feature>
<dbReference type="OrthoDB" id="9876900at2759"/>
<evidence type="ECO:0000256" key="1">
    <source>
        <dbReference type="ARBA" id="ARBA00004236"/>
    </source>
</evidence>
<evidence type="ECO:0000256" key="2">
    <source>
        <dbReference type="ARBA" id="ARBA00006782"/>
    </source>
</evidence>
<comment type="similarity">
    <text evidence="2">Belongs to the NodC/HAS family.</text>
</comment>
<dbReference type="SUPFAM" id="SSF53448">
    <property type="entry name" value="Nucleotide-diphospho-sugar transferases"/>
    <property type="match status" value="1"/>
</dbReference>
<evidence type="ECO:0000256" key="5">
    <source>
        <dbReference type="ARBA" id="ARBA00022679"/>
    </source>
</evidence>
<organism evidence="9 10">
    <name type="scientific">Aspergillus versicolor CBS 583.65</name>
    <dbReference type="NCBI Taxonomy" id="1036611"/>
    <lineage>
        <taxon>Eukaryota</taxon>
        <taxon>Fungi</taxon>
        <taxon>Dikarya</taxon>
        <taxon>Ascomycota</taxon>
        <taxon>Pezizomycotina</taxon>
        <taxon>Eurotiomycetes</taxon>
        <taxon>Eurotiomycetidae</taxon>
        <taxon>Eurotiales</taxon>
        <taxon>Aspergillaceae</taxon>
        <taxon>Aspergillus</taxon>
        <taxon>Aspergillus subgen. Nidulantes</taxon>
    </lineage>
</organism>
<evidence type="ECO:0000256" key="6">
    <source>
        <dbReference type="ARBA" id="ARBA00023136"/>
    </source>
</evidence>
<dbReference type="InterPro" id="IPR001173">
    <property type="entry name" value="Glyco_trans_2-like"/>
</dbReference>
<dbReference type="Gene3D" id="3.90.550.10">
    <property type="entry name" value="Spore Coat Polysaccharide Biosynthesis Protein SpsA, Chain A"/>
    <property type="match status" value="1"/>
</dbReference>
<keyword evidence="5" id="KW-0808">Transferase</keyword>
<dbReference type="STRING" id="1036611.A0A1L9PYJ3"/>
<evidence type="ECO:0000259" key="8">
    <source>
        <dbReference type="Pfam" id="PF13632"/>
    </source>
</evidence>
<keyword evidence="10" id="KW-1185">Reference proteome</keyword>
<feature type="transmembrane region" description="Helical" evidence="7">
    <location>
        <begin position="502"/>
        <end position="524"/>
    </location>
</feature>
<name>A0A1L9PYJ3_ASPVE</name>
<keyword evidence="7" id="KW-1133">Transmembrane helix</keyword>
<evidence type="ECO:0000256" key="4">
    <source>
        <dbReference type="ARBA" id="ARBA00022676"/>
    </source>
</evidence>
<accession>A0A1L9PYJ3</accession>
<dbReference type="GO" id="GO:0030213">
    <property type="term" value="P:hyaluronan biosynthetic process"/>
    <property type="evidence" value="ECO:0007669"/>
    <property type="project" value="TreeGrafter"/>
</dbReference>
<dbReference type="GO" id="GO:0085029">
    <property type="term" value="P:extracellular matrix assembly"/>
    <property type="evidence" value="ECO:0007669"/>
    <property type="project" value="TreeGrafter"/>
</dbReference>
<keyword evidence="6 7" id="KW-0472">Membrane</keyword>
<reference evidence="10" key="1">
    <citation type="journal article" date="2017" name="Genome Biol.">
        <title>Comparative genomics reveals high biological diversity and specific adaptations in the industrially and medically important fungal genus Aspergillus.</title>
        <authorList>
            <person name="de Vries R.P."/>
            <person name="Riley R."/>
            <person name="Wiebenga A."/>
            <person name="Aguilar-Osorio G."/>
            <person name="Amillis S."/>
            <person name="Uchima C.A."/>
            <person name="Anderluh G."/>
            <person name="Asadollahi M."/>
            <person name="Askin M."/>
            <person name="Barry K."/>
            <person name="Battaglia E."/>
            <person name="Bayram O."/>
            <person name="Benocci T."/>
            <person name="Braus-Stromeyer S.A."/>
            <person name="Caldana C."/>
            <person name="Canovas D."/>
            <person name="Cerqueira G.C."/>
            <person name="Chen F."/>
            <person name="Chen W."/>
            <person name="Choi C."/>
            <person name="Clum A."/>
            <person name="Dos Santos R.A."/>
            <person name="Damasio A.R."/>
            <person name="Diallinas G."/>
            <person name="Emri T."/>
            <person name="Fekete E."/>
            <person name="Flipphi M."/>
            <person name="Freyberg S."/>
            <person name="Gallo A."/>
            <person name="Gournas C."/>
            <person name="Habgood R."/>
            <person name="Hainaut M."/>
            <person name="Harispe M.L."/>
            <person name="Henrissat B."/>
            <person name="Hilden K.S."/>
            <person name="Hope R."/>
            <person name="Hossain A."/>
            <person name="Karabika E."/>
            <person name="Karaffa L."/>
            <person name="Karanyi Z."/>
            <person name="Krasevec N."/>
            <person name="Kuo A."/>
            <person name="Kusch H."/>
            <person name="LaButti K."/>
            <person name="Lagendijk E.L."/>
            <person name="Lapidus A."/>
            <person name="Levasseur A."/>
            <person name="Lindquist E."/>
            <person name="Lipzen A."/>
            <person name="Logrieco A.F."/>
            <person name="MacCabe A."/>
            <person name="Maekelae M.R."/>
            <person name="Malavazi I."/>
            <person name="Melin P."/>
            <person name="Meyer V."/>
            <person name="Mielnichuk N."/>
            <person name="Miskei M."/>
            <person name="Molnar A.P."/>
            <person name="Mule G."/>
            <person name="Ngan C.Y."/>
            <person name="Orejas M."/>
            <person name="Orosz E."/>
            <person name="Ouedraogo J.P."/>
            <person name="Overkamp K.M."/>
            <person name="Park H.-S."/>
            <person name="Perrone G."/>
            <person name="Piumi F."/>
            <person name="Punt P.J."/>
            <person name="Ram A.F."/>
            <person name="Ramon A."/>
            <person name="Rauscher S."/>
            <person name="Record E."/>
            <person name="Riano-Pachon D.M."/>
            <person name="Robert V."/>
            <person name="Roehrig J."/>
            <person name="Ruller R."/>
            <person name="Salamov A."/>
            <person name="Salih N.S."/>
            <person name="Samson R.A."/>
            <person name="Sandor E."/>
            <person name="Sanguinetti M."/>
            <person name="Schuetze T."/>
            <person name="Sepcic K."/>
            <person name="Shelest E."/>
            <person name="Sherlock G."/>
            <person name="Sophianopoulou V."/>
            <person name="Squina F.M."/>
            <person name="Sun H."/>
            <person name="Susca A."/>
            <person name="Todd R.B."/>
            <person name="Tsang A."/>
            <person name="Unkles S.E."/>
            <person name="van de Wiele N."/>
            <person name="van Rossen-Uffink D."/>
            <person name="Oliveira J.V."/>
            <person name="Vesth T.C."/>
            <person name="Visser J."/>
            <person name="Yu J.-H."/>
            <person name="Zhou M."/>
            <person name="Andersen M.R."/>
            <person name="Archer D.B."/>
            <person name="Baker S.E."/>
            <person name="Benoit I."/>
            <person name="Brakhage A.A."/>
            <person name="Braus G.H."/>
            <person name="Fischer R."/>
            <person name="Frisvad J.C."/>
            <person name="Goldman G.H."/>
            <person name="Houbraken J."/>
            <person name="Oakley B."/>
            <person name="Pocsi I."/>
            <person name="Scazzocchio C."/>
            <person name="Seiboth B."/>
            <person name="vanKuyk P.A."/>
            <person name="Wortman J."/>
            <person name="Dyer P.S."/>
            <person name="Grigoriev I.V."/>
        </authorList>
    </citation>
    <scope>NUCLEOTIDE SEQUENCE [LARGE SCALE GENOMIC DNA]</scope>
    <source>
        <strain evidence="10">CBS 583.65</strain>
    </source>
</reference>
<gene>
    <name evidence="9" type="ORF">ASPVEDRAFT_65239</name>
</gene>
<evidence type="ECO:0000313" key="10">
    <source>
        <dbReference type="Proteomes" id="UP000184073"/>
    </source>
</evidence>
<keyword evidence="7" id="KW-0812">Transmembrane</keyword>
<protein>
    <recommendedName>
        <fullName evidence="8">Glycosyltransferase 2-like domain-containing protein</fullName>
    </recommendedName>
</protein>
<dbReference type="Proteomes" id="UP000184073">
    <property type="component" value="Unassembled WGS sequence"/>
</dbReference>
<feature type="transmembrane region" description="Helical" evidence="7">
    <location>
        <begin position="9"/>
        <end position="26"/>
    </location>
</feature>
<dbReference type="Pfam" id="PF13632">
    <property type="entry name" value="Glyco_trans_2_3"/>
    <property type="match status" value="1"/>
</dbReference>
<dbReference type="GO" id="GO:0050501">
    <property type="term" value="F:hyaluronan synthase activity"/>
    <property type="evidence" value="ECO:0007669"/>
    <property type="project" value="TreeGrafter"/>
</dbReference>
<feature type="transmembrane region" description="Helical" evidence="7">
    <location>
        <begin position="536"/>
        <end position="559"/>
    </location>
</feature>
<evidence type="ECO:0000256" key="7">
    <source>
        <dbReference type="SAM" id="Phobius"/>
    </source>
</evidence>
<proteinExistence type="inferred from homology"/>
<feature type="domain" description="Glycosyltransferase 2-like" evidence="8">
    <location>
        <begin position="231"/>
        <end position="438"/>
    </location>
</feature>
<dbReference type="InterPro" id="IPR029044">
    <property type="entry name" value="Nucleotide-diphossugar_trans"/>
</dbReference>
<evidence type="ECO:0000313" key="9">
    <source>
        <dbReference type="EMBL" id="OJJ06587.1"/>
    </source>
</evidence>
<comment type="subcellular location">
    <subcellularLocation>
        <location evidence="1">Cell membrane</location>
    </subcellularLocation>
</comment>
<dbReference type="AlphaFoldDB" id="A0A1L9PYJ3"/>
<dbReference type="EMBL" id="KV878135">
    <property type="protein sequence ID" value="OJJ06587.1"/>
    <property type="molecule type" value="Genomic_DNA"/>
</dbReference>
<evidence type="ECO:0000256" key="3">
    <source>
        <dbReference type="ARBA" id="ARBA00022475"/>
    </source>
</evidence>